<dbReference type="GO" id="GO:0005794">
    <property type="term" value="C:Golgi apparatus"/>
    <property type="evidence" value="ECO:0007669"/>
    <property type="project" value="UniProtKB-ARBA"/>
</dbReference>
<dbReference type="RefSeq" id="XP_020074000.1">
    <property type="nucleotide sequence ID" value="XM_020223730.1"/>
</dbReference>
<dbReference type="Pfam" id="PF16206">
    <property type="entry name" value="Mon2_C"/>
    <property type="match status" value="1"/>
</dbReference>
<evidence type="ECO:0000256" key="2">
    <source>
        <dbReference type="ARBA" id="ARBA00022927"/>
    </source>
</evidence>
<evidence type="ECO:0000313" key="7">
    <source>
        <dbReference type="EMBL" id="ODV64933.1"/>
    </source>
</evidence>
<feature type="compositionally biased region" description="Polar residues" evidence="3">
    <location>
        <begin position="1"/>
        <end position="16"/>
    </location>
</feature>
<gene>
    <name evidence="7" type="ORF">HYPBUDRAFT_8394</name>
</gene>
<dbReference type="Pfam" id="PF16213">
    <property type="entry name" value="DCB"/>
    <property type="match status" value="1"/>
</dbReference>
<dbReference type="STRING" id="984485.A0A1E4RCI4"/>
<evidence type="ECO:0000259" key="6">
    <source>
        <dbReference type="Pfam" id="PF16213"/>
    </source>
</evidence>
<name>A0A1E4RCI4_9ASCO</name>
<keyword evidence="2" id="KW-0653">Protein transport</keyword>
<dbReference type="Pfam" id="PF12783">
    <property type="entry name" value="Sec7-like_HUS"/>
    <property type="match status" value="1"/>
</dbReference>
<keyword evidence="1" id="KW-0813">Transport</keyword>
<proteinExistence type="predicted"/>
<feature type="compositionally biased region" description="Low complexity" evidence="3">
    <location>
        <begin position="559"/>
        <end position="575"/>
    </location>
</feature>
<feature type="domain" description="Mon2 C-terminal" evidence="5">
    <location>
        <begin position="898"/>
        <end position="1052"/>
    </location>
</feature>
<keyword evidence="8" id="KW-1185">Reference proteome</keyword>
<feature type="region of interest" description="Disordered" evidence="3">
    <location>
        <begin position="1"/>
        <end position="26"/>
    </location>
</feature>
<evidence type="ECO:0000313" key="8">
    <source>
        <dbReference type="Proteomes" id="UP000095085"/>
    </source>
</evidence>
<feature type="domain" description="Mon2/Sec7/BIG1-like dimerisation and cyclophilin-binding" evidence="6">
    <location>
        <begin position="2"/>
        <end position="173"/>
    </location>
</feature>
<dbReference type="EMBL" id="KV454546">
    <property type="protein sequence ID" value="ODV64933.1"/>
    <property type="molecule type" value="Genomic_DNA"/>
</dbReference>
<feature type="compositionally biased region" description="Basic and acidic residues" evidence="3">
    <location>
        <begin position="17"/>
        <end position="26"/>
    </location>
</feature>
<reference evidence="8" key="1">
    <citation type="submission" date="2016-05" db="EMBL/GenBank/DDBJ databases">
        <title>Comparative genomics of biotechnologically important yeasts.</title>
        <authorList>
            <consortium name="DOE Joint Genome Institute"/>
            <person name="Riley R."/>
            <person name="Haridas S."/>
            <person name="Wolfe K.H."/>
            <person name="Lopes M.R."/>
            <person name="Hittinger C.T."/>
            <person name="Goker M."/>
            <person name="Salamov A."/>
            <person name="Wisecaver J."/>
            <person name="Long T.M."/>
            <person name="Aerts A.L."/>
            <person name="Barry K."/>
            <person name="Choi C."/>
            <person name="Clum A."/>
            <person name="Coughlan A.Y."/>
            <person name="Deshpande S."/>
            <person name="Douglass A.P."/>
            <person name="Hanson S.J."/>
            <person name="Klenk H.-P."/>
            <person name="Labutti K."/>
            <person name="Lapidus A."/>
            <person name="Lindquist E."/>
            <person name="Lipzen A."/>
            <person name="Meier-Kolthoff J.P."/>
            <person name="Ohm R.A."/>
            <person name="Otillar R.P."/>
            <person name="Pangilinan J."/>
            <person name="Peng Y."/>
            <person name="Rokas A."/>
            <person name="Rosa C.A."/>
            <person name="Scheuner C."/>
            <person name="Sibirny A.A."/>
            <person name="Slot J.C."/>
            <person name="Stielow J.B."/>
            <person name="Sun H."/>
            <person name="Kurtzman C.P."/>
            <person name="Blackwell M."/>
            <person name="Grigoriev I.V."/>
            <person name="Jeffries T.W."/>
        </authorList>
    </citation>
    <scope>NUCLEOTIDE SEQUENCE [LARGE SCALE GENOMIC DNA]</scope>
    <source>
        <strain evidence="8">NRRL Y-1933</strain>
    </source>
</reference>
<feature type="domain" description="Mon2/Sec7/BIG1-like HUS" evidence="4">
    <location>
        <begin position="195"/>
        <end position="359"/>
    </location>
</feature>
<accession>A0A1E4RCI4</accession>
<dbReference type="Proteomes" id="UP000095085">
    <property type="component" value="Unassembled WGS sequence"/>
</dbReference>
<organism evidence="7 8">
    <name type="scientific">Hyphopichia burtonii NRRL Y-1933</name>
    <dbReference type="NCBI Taxonomy" id="984485"/>
    <lineage>
        <taxon>Eukaryota</taxon>
        <taxon>Fungi</taxon>
        <taxon>Dikarya</taxon>
        <taxon>Ascomycota</taxon>
        <taxon>Saccharomycotina</taxon>
        <taxon>Pichiomycetes</taxon>
        <taxon>Debaryomycetaceae</taxon>
        <taxon>Hyphopichia</taxon>
    </lineage>
</organism>
<dbReference type="GeneID" id="30998279"/>
<dbReference type="InterPro" id="IPR032629">
    <property type="entry name" value="DCB_dom"/>
</dbReference>
<evidence type="ECO:0000259" key="5">
    <source>
        <dbReference type="Pfam" id="PF16206"/>
    </source>
</evidence>
<evidence type="ECO:0000259" key="4">
    <source>
        <dbReference type="Pfam" id="PF12783"/>
    </source>
</evidence>
<evidence type="ECO:0000256" key="3">
    <source>
        <dbReference type="SAM" id="MobiDB-lite"/>
    </source>
</evidence>
<sequence>MSLVSHLTSDLTNLASESKRKSPETRHACDKALSDLKAYLPSIHINDILDNQIKIDLVKPFIIASGSGNAKLTSSSIPVLNRLILSSLVPIENIKGLLKSFEEAININVDIQLRTLQCLPSLVQKYDIEGENLLSLLGICSSLASNNKSPVVNNTASATLQQLFSNVYDKIQETQGDYDVVVDNDEILKVNKSSYEGYRILNDLCNIIRNEPLTFLKEEHIKQSSILEIIENIISNHRKLFDKHQELSYLLRHNLVPGLLNILNLPNQNFQLTTRSIRIIHVLLSTQLDNLEIENEIILSYLNHLLLNTDSNTITQDSSDQISWEKILVLEMFKTLFNDFNNIKGIYEKYDSNPKKKNVVQELMSIMSTFLTNNSYLLNDTVRFPSSNINTVSNKTSSMKVSILDHLDKSEPPNNIPNTYSIYLTLKILISYAEGTALFVSELSSDPETLELNVDFITSLIESCYPDVLVLFQNFIYFSMDNESFHNLIRSLQKFIHTAGLLGLSNLRDGLLTMLSDAIINNVSKTDIKRSAQGGNSLQEQGKQLLAFGESLVESFSSTIQSPNSQSPSQFQSSNENGDTIISPTQSNLSLEQQQEVIRPRKFNSRQATCLRALINLAVSLGSTLQGSWKIIWITFQWVDYYLEGPDEFSGFYNNKIFTNMTDDMLPTLTNQDLNNLDISMKKFYESINEYPVDSFYELLTVMTELFSIENMKKKEICPFNKSFFLVKLIEVTKINSNKFLILDNKSWDLLIKFFIELGMDRQIFHNLRINIVKNFNDLIINITNEGFRLDDIDINQATSIKSLDALMVFLEKLFEIGIPQELILLSCETEMHLIILDTLHELIDKYDTYYQERWDVVFKILNTSFRNIKDKNDKKLMNKIGSLISSSFDTLKLILDEFLLSLPFNQLKILINTLYNFCSQTYDLNISFSSVSYFWLISDSIKSRIIEKDEKAIDYQTIKSEEELTKFIDNFEESRNFYRVLNIYLLCTLAKILMDSRSQVRDGAIQTFFKIIDVHGNLIPSWELIYEIVLPLLLDLKNLQNASNKKDWIDSLSLILSGLVSIYGKFMMNFEEDKEGLSTEIGLKLWRRIIRFFENLLDLGWNDLNLKIFKSYYDLINSFQKIDKVNGEIRNLFYNFWINIPIEYDFINIQYQDTLSVLMDCFKPLYHIIESDLSIEETNKIINVLNKCARYPILPKNMKDENKPTNLQKSVMSNLELMLMNSKEEKILGLTIQQLTVILIYPFETRIRIEKKLSSKLNGDKIKIPSFIAISHISMDLIEKKLNDMKVQLLIEDKVIYKLLSSLLEIIENKAEGIKNRETKLWVDSYKFFQLLVTRLINENFELIEDKEEIWRYFLQGIMLSFNQEVDEEAETINIDQYNRIIKQVMPALLRRNNNEQILTSFIEKLYEKSFLYQLDDIEESIIENNIDDLVLIMTQYNFDDTFGTLTVLTPFSNQDTRIMCLQQLMTFVLNEDLTLLSEISLAYFINRVAYTLRRFISDSKLLYRAPLPKIQEQEILLIMQGLTRIEPRYSTNKNLQKLKSLLIKSIEFTDKIPQLTLLVETALRLQNI</sequence>
<feature type="region of interest" description="Disordered" evidence="3">
    <location>
        <begin position="559"/>
        <end position="586"/>
    </location>
</feature>
<dbReference type="OrthoDB" id="294853at2759"/>
<feature type="compositionally biased region" description="Polar residues" evidence="3">
    <location>
        <begin position="576"/>
        <end position="586"/>
    </location>
</feature>
<dbReference type="GO" id="GO:0015031">
    <property type="term" value="P:protein transport"/>
    <property type="evidence" value="ECO:0007669"/>
    <property type="project" value="UniProtKB-KW"/>
</dbReference>
<protein>
    <submittedName>
        <fullName evidence="7">Uncharacterized protein</fullName>
    </submittedName>
</protein>
<dbReference type="InterPro" id="IPR032691">
    <property type="entry name" value="Mon2/Sec7/BIG1-like_HUS"/>
</dbReference>
<evidence type="ECO:0000256" key="1">
    <source>
        <dbReference type="ARBA" id="ARBA00022448"/>
    </source>
</evidence>
<dbReference type="InterPro" id="IPR032817">
    <property type="entry name" value="Mon2_C"/>
</dbReference>